<feature type="region of interest" description="Disordered" evidence="1">
    <location>
        <begin position="1"/>
        <end position="175"/>
    </location>
</feature>
<dbReference type="GO" id="GO:0005634">
    <property type="term" value="C:nucleus"/>
    <property type="evidence" value="ECO:0007669"/>
    <property type="project" value="TreeGrafter"/>
</dbReference>
<sequence length="2604" mass="292530">MDYVPTSSTAPDHQEDAASPEPPASRPNPFDDTDISSRKRRRTSVSASPAASSFDIANPAHDASSTATLDLQRPPSASAMNIDDSLAPPRTPESRPLHTGSPLEPSSSKVTINLRKRSGSPSPSASVTTPLPPSDAVALVSDPANVDKIREAVRDNARGSSSRSPRSSSLSASPPIELISVADDDEQDEGDVNFTTATPEAEMTNSTMLLLDPTVQFPYTEPDESLCDTLQRLTQYLSTNTPIDATILGQVLEWLEEYLRYAKRVDPTAALASRCTHKSFWFAFPDIIFALTSRKPEFVKSPVLRNAIVALFTNFAVLTARFVFLDCLAVRELESLPPSPERRVPDLLAPIYLQQLHNLIGPLGVSRHIMVNGCPGISLVHQNLESYLSSKFQTSLGGSIDDLSQFSSALVSLVPQTPRLADSFAPVNQVLADCMRDSLRILRIGQDGAMQARQHLEQGHRAWNLLSAALMTAIEKHVTSLSAEHTSSSIQALAEILNMCLQGDHKHAMALLEDNQTTYPALPDRYHHEAIAWQWKVDVLEKLIRSSQMQLRVMAVTTMCNNLVTVWKRFCDGAEESSGEFLDHLASYLLQSGLISYILGPSCHPEIIVESANIVGFLVVTKTYRQEHTDHVWHGITSSQDPRVADALARMMGTIANLFDYAGLLHLCDRFQQLSLDKFSPSMRLLLDNVLGEMPGKAQTEQITLTFHPFGLCLRLLRESSVCASGSQVADPEMQQVAMQKFRDLLNYGPDAEGRRELYLSCIDDIAAKSPTTLGSMWCLSMAIRHATVGQIQVLTDQHDLARLIIEELEHACNLGRRQDAIPCLAGPSNQPRKDFITHLIQLQPAAISNDIGRKLWNILVGPQSTCIEDRKAGWHVILNVAKRAASPNIYLQMCFSKYLPDLSPVYFCEGLLEFVRERVHALLTDGSQEFMFDDEAAVARSGIEQLWRIILETQSEALVAQAIPILAVDVYLESGVIMSYPLHRARQVHLALVTRCLRQMQETARRLRRPSEGISSGEDDLMVVITTAEDVERNQLIFTRSLKLMRFFLEKYQTKPMFAVADLRSFMSDVPHQIEGDSARLKYQSFDGDEQTDILPLNIGKLNTVSSLLASLRRETGFDNYRVYYRGRQLLPTEQDICKSLQELDIQDGFILVRREETTSTSPVRIKPGSLPLEIEIMTHFPQLWEYLSMDDGIAEEIYDFVVKLPADGFIISRFESDATSYRDLFLPGQPFKSLYALHALTEYVESVSRESSNIEPGLRQDEPSSSRAEALARSLHLVVQALSDHEVIEGITLRLRVRLASSLLQKFIRLIQAVFEADPRSSSDSINVPTPSRLVQILSDAVSLEDGDVLPLIVSTCNAILLVSRMNPPFWKSIMQSSDFQALIEQLVLFEPRRDVRTAIVGLIEFAVQVQTQTSQKQVIDLTGPEPEETANLAEYLWPIVAGLLTPATELPAQCEEFFRLLKCLLLRLASKLAGLPLFERLAAETSQRLLNHEVTEDVSHTQPYDPIVNGLAAVLYLCLQIDTSLVESNIVPDKMAQTLLWQHLFPRKRTSGVADAVPRVVLNPESRAKLYEVIHRLISHDAGQLGQTLDMLNSLVPFYSQDTDDPYLYDLPFQFDRSKAMRSSCGYVGLRNLSNTCYLNSLLTQLYMNTEFRRFILGASCRGPSSSQQLLFHTQKVFGFMQESYRRYIDPTTLVGAIKTYEDTVIDIHSQMDVDEFYSLLFDRWEGQLPDHEDKLKLRSFYGGQLVQQVKSKECEHISERLEPFSAIQCDIKGKSTLEESLQAYVDGEIMEGDNKYKCSTCDRHVDAVKRACLKDVPDNVIFHLKRFDFNLRTLQRSKINDHFSFPPTIDLRPYTIEHLSQEGADVPQDIFELVGVLVHSGTAESGHYYSYIKERPCEPGMNKWIEFNDDVVTPWDPSLMASSTFGGPDSRSVYETNGIIYDKSYSAYMLFYQRVSSLQSEQENMALRLQDAPLRVDMPLPLKEHIIHENTVLLRRHCLFDPAHAIFVQNCFSRARGHDRAQNSYAMPSNGKEGTHDGQHANHDLQNLAMETVLSHLDQVVARTKDTPFFGTFSTMIRAGVASCDHCALALYDYFDMRPMAFRALLQRNPEQHVRAFAGEILVRAAEKISHGLSHLYWRSSLTRSRPGSSSSEEAMEAEDQGVGTTERSVMEGVITLLNHLWQFFHMNLRSWDEYFGTILSFAKLGHREISFVLSEDYLLKLLRIVTADTCVDLPPNYARMLNNVLRRINTRPPSYSAIISLIDYLLGQLEAGLGPEAIVDRPRERLGLQSPFPWTSEEVHAVHHYPDATEASFFVEKLVSIDQAWSVTNDIVARLISVGGEMDRLVLNTLRKCIQGELSTQPMDPFLRVAARYAESTKSADNARLLVRHIGIQARSLQNTEGAAFINFFKVAMRSDRPNAELARLRREIARDTVPLWAPHLLVYSDANARRDAEQLIEDQIFEHSSVKAGGEGESEVESREHFDRVVRDMGLKCLLYLQEIHVKRKVKIERDAAWSILRVVGRCAASFERSQNDGDEDLDVEFAAIQSEVMEPLRRLMVDEVEDDGSDWDESCVSSDPMEVNVGAPTQTMNEANDTDLV</sequence>
<dbReference type="InterPro" id="IPR028889">
    <property type="entry name" value="USP"/>
</dbReference>
<feature type="compositionally biased region" description="Polar residues" evidence="1">
    <location>
        <begin position="119"/>
        <end position="129"/>
    </location>
</feature>
<feature type="compositionally biased region" description="Polar residues" evidence="1">
    <location>
        <begin position="1"/>
        <end position="11"/>
    </location>
</feature>
<dbReference type="InterPro" id="IPR001394">
    <property type="entry name" value="Peptidase_C19_UCH"/>
</dbReference>
<dbReference type="SUPFAM" id="SSF54001">
    <property type="entry name" value="Cysteine proteinases"/>
    <property type="match status" value="1"/>
</dbReference>
<dbReference type="Gene3D" id="3.90.70.10">
    <property type="entry name" value="Cysteine proteinases"/>
    <property type="match status" value="1"/>
</dbReference>
<feature type="compositionally biased region" description="Low complexity" evidence="1">
    <location>
        <begin position="2146"/>
        <end position="2157"/>
    </location>
</feature>
<dbReference type="GO" id="GO:0005829">
    <property type="term" value="C:cytosol"/>
    <property type="evidence" value="ECO:0007669"/>
    <property type="project" value="TreeGrafter"/>
</dbReference>
<dbReference type="GO" id="GO:0004843">
    <property type="term" value="F:cysteine-type deubiquitinase activity"/>
    <property type="evidence" value="ECO:0007669"/>
    <property type="project" value="InterPro"/>
</dbReference>
<dbReference type="CDD" id="cd02659">
    <property type="entry name" value="peptidase_C19C"/>
    <property type="match status" value="1"/>
</dbReference>
<dbReference type="InterPro" id="IPR050164">
    <property type="entry name" value="Peptidase_C19"/>
</dbReference>
<feature type="compositionally biased region" description="Basic and acidic residues" evidence="1">
    <location>
        <begin position="145"/>
        <end position="157"/>
    </location>
</feature>
<proteinExistence type="predicted"/>
<feature type="region of interest" description="Disordered" evidence="1">
    <location>
        <begin position="2146"/>
        <end position="2169"/>
    </location>
</feature>
<reference evidence="3 4" key="1">
    <citation type="journal article" date="2014" name="Genome Biol. Evol.">
        <title>Comparative genomics and transcriptomics analyses reveal divergent lifestyle features of nematode endoparasitic fungus Hirsutella minnesotensis.</title>
        <authorList>
            <person name="Lai Y."/>
            <person name="Liu K."/>
            <person name="Zhang X."/>
            <person name="Zhang X."/>
            <person name="Li K."/>
            <person name="Wang N."/>
            <person name="Shu C."/>
            <person name="Wu Y."/>
            <person name="Wang C."/>
            <person name="Bushley K.E."/>
            <person name="Xiang M."/>
            <person name="Liu X."/>
        </authorList>
    </citation>
    <scope>NUCLEOTIDE SEQUENCE [LARGE SCALE GENOMIC DNA]</scope>
    <source>
        <strain evidence="3 4">3608</strain>
    </source>
</reference>
<evidence type="ECO:0000313" key="4">
    <source>
        <dbReference type="Proteomes" id="UP000054481"/>
    </source>
</evidence>
<dbReference type="Pfam" id="PF12030">
    <property type="entry name" value="DUF3517"/>
    <property type="match status" value="1"/>
</dbReference>
<dbReference type="FunFam" id="3.90.70.10:FF:000136">
    <property type="entry name" value="Ubiquitin C-terminal hydrolase, putative"/>
    <property type="match status" value="1"/>
</dbReference>
<dbReference type="InterPro" id="IPR016024">
    <property type="entry name" value="ARM-type_fold"/>
</dbReference>
<dbReference type="Pfam" id="PF00443">
    <property type="entry name" value="UCH"/>
    <property type="match status" value="1"/>
</dbReference>
<accession>A0A0F7ZL76</accession>
<dbReference type="PANTHER" id="PTHR24006:SF827">
    <property type="entry name" value="UBIQUITIN CARBOXYL-TERMINAL HYDROLASE 34"/>
    <property type="match status" value="1"/>
</dbReference>
<dbReference type="InterPro" id="IPR021905">
    <property type="entry name" value="DUF3517"/>
</dbReference>
<dbReference type="OrthoDB" id="420187at2759"/>
<name>A0A0F7ZL76_9HYPO</name>
<keyword evidence="4" id="KW-1185">Reference proteome</keyword>
<dbReference type="PANTHER" id="PTHR24006">
    <property type="entry name" value="UBIQUITIN CARBOXYL-TERMINAL HYDROLASE"/>
    <property type="match status" value="1"/>
</dbReference>
<evidence type="ECO:0000313" key="3">
    <source>
        <dbReference type="EMBL" id="KJZ76086.1"/>
    </source>
</evidence>
<dbReference type="EMBL" id="KQ030513">
    <property type="protein sequence ID" value="KJZ76086.1"/>
    <property type="molecule type" value="Genomic_DNA"/>
</dbReference>
<dbReference type="GO" id="GO:0016579">
    <property type="term" value="P:protein deubiquitination"/>
    <property type="evidence" value="ECO:0007669"/>
    <property type="project" value="InterPro"/>
</dbReference>
<dbReference type="Proteomes" id="UP000054481">
    <property type="component" value="Unassembled WGS sequence"/>
</dbReference>
<organism evidence="3 4">
    <name type="scientific">Hirsutella minnesotensis 3608</name>
    <dbReference type="NCBI Taxonomy" id="1043627"/>
    <lineage>
        <taxon>Eukaryota</taxon>
        <taxon>Fungi</taxon>
        <taxon>Dikarya</taxon>
        <taxon>Ascomycota</taxon>
        <taxon>Pezizomycotina</taxon>
        <taxon>Sordariomycetes</taxon>
        <taxon>Hypocreomycetidae</taxon>
        <taxon>Hypocreales</taxon>
        <taxon>Ophiocordycipitaceae</taxon>
        <taxon>Hirsutella</taxon>
    </lineage>
</organism>
<protein>
    <recommendedName>
        <fullName evidence="2">USP domain-containing protein</fullName>
    </recommendedName>
</protein>
<dbReference type="InterPro" id="IPR038765">
    <property type="entry name" value="Papain-like_cys_pep_sf"/>
</dbReference>
<dbReference type="PROSITE" id="PS50235">
    <property type="entry name" value="USP_3"/>
    <property type="match status" value="1"/>
</dbReference>
<dbReference type="SUPFAM" id="SSF48371">
    <property type="entry name" value="ARM repeat"/>
    <property type="match status" value="1"/>
</dbReference>
<gene>
    <name evidence="3" type="ORF">HIM_04542</name>
</gene>
<feature type="domain" description="USP" evidence="2">
    <location>
        <begin position="1631"/>
        <end position="1959"/>
    </location>
</feature>
<evidence type="ECO:0000256" key="1">
    <source>
        <dbReference type="SAM" id="MobiDB-lite"/>
    </source>
</evidence>
<dbReference type="InterPro" id="IPR018200">
    <property type="entry name" value="USP_CS"/>
</dbReference>
<dbReference type="PROSITE" id="PS00973">
    <property type="entry name" value="USP_2"/>
    <property type="match status" value="1"/>
</dbReference>
<feature type="region of interest" description="Disordered" evidence="1">
    <location>
        <begin position="2571"/>
        <end position="2604"/>
    </location>
</feature>
<evidence type="ECO:0000259" key="2">
    <source>
        <dbReference type="PROSITE" id="PS50235"/>
    </source>
</evidence>
<feature type="compositionally biased region" description="Low complexity" evidence="1">
    <location>
        <begin position="158"/>
        <end position="175"/>
    </location>
</feature>